<dbReference type="Proteomes" id="UP000528824">
    <property type="component" value="Unassembled WGS sequence"/>
</dbReference>
<evidence type="ECO:0000256" key="5">
    <source>
        <dbReference type="ARBA" id="ARBA00022989"/>
    </source>
</evidence>
<keyword evidence="11" id="KW-1185">Reference proteome</keyword>
<evidence type="ECO:0000256" key="7">
    <source>
        <dbReference type="ARBA" id="ARBA00023136"/>
    </source>
</evidence>
<sequence>MTSTPYPASPLSLQSEKVKHVAHVFLLSPQSVISGKHFRGRSIQVSEFENVTEVMLSRPSSGDVSAEYFDHIKKINDIFYDQIKISDQKAAYIFTFMLAFLVSSSEVRAVFSPARYIGAAPGSILFSGLLAAASVFSILSAILVVLPRRLGTSTSLFWGAWPKHRDLFFEAALRRDERYLFDQYLENAEILSCIARSKYRCVTVAFRGLMVSVIAYVLLLAAG</sequence>
<evidence type="ECO:0000259" key="9">
    <source>
        <dbReference type="Pfam" id="PF18967"/>
    </source>
</evidence>
<evidence type="ECO:0000256" key="2">
    <source>
        <dbReference type="ARBA" id="ARBA00022475"/>
    </source>
</evidence>
<dbReference type="EMBL" id="JACHBC010000001">
    <property type="protein sequence ID" value="MBB5558840.1"/>
    <property type="molecule type" value="Genomic_DNA"/>
</dbReference>
<keyword evidence="7 8" id="KW-0472">Membrane</keyword>
<evidence type="ECO:0000256" key="1">
    <source>
        <dbReference type="ARBA" id="ARBA00004236"/>
    </source>
</evidence>
<keyword evidence="2" id="KW-1003">Cell membrane</keyword>
<feature type="transmembrane region" description="Helical" evidence="8">
    <location>
        <begin position="90"/>
        <end position="111"/>
    </location>
</feature>
<evidence type="ECO:0000256" key="3">
    <source>
        <dbReference type="ARBA" id="ARBA00022692"/>
    </source>
</evidence>
<gene>
    <name evidence="10" type="ORF">GGI59_000467</name>
</gene>
<feature type="transmembrane region" description="Helical" evidence="8">
    <location>
        <begin position="123"/>
        <end position="146"/>
    </location>
</feature>
<protein>
    <recommendedName>
        <fullName evidence="9">Pycsar effector protein domain-containing protein</fullName>
    </recommendedName>
</protein>
<comment type="subcellular location">
    <subcellularLocation>
        <location evidence="1">Cell membrane</location>
    </subcellularLocation>
</comment>
<proteinExistence type="predicted"/>
<keyword evidence="3 8" id="KW-0812">Transmembrane</keyword>
<dbReference type="GO" id="GO:0000166">
    <property type="term" value="F:nucleotide binding"/>
    <property type="evidence" value="ECO:0007669"/>
    <property type="project" value="UniProtKB-KW"/>
</dbReference>
<dbReference type="GO" id="GO:0051607">
    <property type="term" value="P:defense response to virus"/>
    <property type="evidence" value="ECO:0007669"/>
    <property type="project" value="UniProtKB-KW"/>
</dbReference>
<name>A0A7W8UL64_9HYPH</name>
<evidence type="ECO:0000313" key="10">
    <source>
        <dbReference type="EMBL" id="MBB5558840.1"/>
    </source>
</evidence>
<keyword evidence="5 8" id="KW-1133">Transmembrane helix</keyword>
<keyword evidence="6" id="KW-0051">Antiviral defense</keyword>
<reference evidence="10 11" key="1">
    <citation type="submission" date="2020-08" db="EMBL/GenBank/DDBJ databases">
        <title>Genomic Encyclopedia of Type Strains, Phase IV (KMG-V): Genome sequencing to study the core and pangenomes of soil and plant-associated prokaryotes.</title>
        <authorList>
            <person name="Whitman W."/>
        </authorList>
    </citation>
    <scope>NUCLEOTIDE SEQUENCE [LARGE SCALE GENOMIC DNA]</scope>
    <source>
        <strain evidence="10 11">SEMIA 4034</strain>
    </source>
</reference>
<keyword evidence="4" id="KW-0547">Nucleotide-binding</keyword>
<evidence type="ECO:0000256" key="4">
    <source>
        <dbReference type="ARBA" id="ARBA00022741"/>
    </source>
</evidence>
<organism evidence="10 11">
    <name type="scientific">Rhizobium lentis</name>
    <dbReference type="NCBI Taxonomy" id="1138194"/>
    <lineage>
        <taxon>Bacteria</taxon>
        <taxon>Pseudomonadati</taxon>
        <taxon>Pseudomonadota</taxon>
        <taxon>Alphaproteobacteria</taxon>
        <taxon>Hyphomicrobiales</taxon>
        <taxon>Rhizobiaceae</taxon>
        <taxon>Rhizobium/Agrobacterium group</taxon>
        <taxon>Rhizobium</taxon>
    </lineage>
</organism>
<accession>A0A7W8UL64</accession>
<feature type="transmembrane region" description="Helical" evidence="8">
    <location>
        <begin position="204"/>
        <end position="222"/>
    </location>
</feature>
<dbReference type="GO" id="GO:0005886">
    <property type="term" value="C:plasma membrane"/>
    <property type="evidence" value="ECO:0007669"/>
    <property type="project" value="UniProtKB-SubCell"/>
</dbReference>
<evidence type="ECO:0000256" key="8">
    <source>
        <dbReference type="SAM" id="Phobius"/>
    </source>
</evidence>
<evidence type="ECO:0000313" key="11">
    <source>
        <dbReference type="Proteomes" id="UP000528824"/>
    </source>
</evidence>
<evidence type="ECO:0000256" key="6">
    <source>
        <dbReference type="ARBA" id="ARBA00023118"/>
    </source>
</evidence>
<comment type="caution">
    <text evidence="10">The sequence shown here is derived from an EMBL/GenBank/DDBJ whole genome shotgun (WGS) entry which is preliminary data.</text>
</comment>
<dbReference type="Pfam" id="PF18967">
    <property type="entry name" value="PycTM"/>
    <property type="match status" value="1"/>
</dbReference>
<dbReference type="InterPro" id="IPR043760">
    <property type="entry name" value="PycTM_dom"/>
</dbReference>
<feature type="domain" description="Pycsar effector protein" evidence="9">
    <location>
        <begin position="72"/>
        <end position="221"/>
    </location>
</feature>
<dbReference type="AlphaFoldDB" id="A0A7W8UL64"/>